<proteinExistence type="predicted"/>
<keyword evidence="3" id="KW-1185">Reference proteome</keyword>
<dbReference type="Pfam" id="PF13566">
    <property type="entry name" value="DUF4130"/>
    <property type="match status" value="1"/>
</dbReference>
<comment type="caution">
    <text evidence="2">The sequence shown here is derived from an EMBL/GenBank/DDBJ whole genome shotgun (WGS) entry which is preliminary data.</text>
</comment>
<evidence type="ECO:0000313" key="2">
    <source>
        <dbReference type="EMBL" id="MEQ2443327.1"/>
    </source>
</evidence>
<feature type="domain" description="DUF4130" evidence="1">
    <location>
        <begin position="91"/>
        <end position="251"/>
    </location>
</feature>
<dbReference type="EMBL" id="JBBMFK010000010">
    <property type="protein sequence ID" value="MEQ2443327.1"/>
    <property type="molecule type" value="Genomic_DNA"/>
</dbReference>
<evidence type="ECO:0000259" key="1">
    <source>
        <dbReference type="Pfam" id="PF13566"/>
    </source>
</evidence>
<dbReference type="InterPro" id="IPR025404">
    <property type="entry name" value="DUF4130"/>
</dbReference>
<dbReference type="Proteomes" id="UP001464378">
    <property type="component" value="Unassembled WGS sequence"/>
</dbReference>
<dbReference type="NCBIfam" id="TIGR03915">
    <property type="entry name" value="SAM_7_link_chp"/>
    <property type="match status" value="1"/>
</dbReference>
<protein>
    <submittedName>
        <fullName evidence="2">TIGR03915 family putative DNA repair protein</fullName>
    </submittedName>
</protein>
<dbReference type="InterPro" id="IPR023875">
    <property type="entry name" value="DNA_repair_put"/>
</dbReference>
<sequence length="270" mass="31029">MGNYDMTGWPQVAYTYDGTFDGFLTCVYESYVHHEWAAAFSAPGQAQLSLYPERPVDTHPDHARRVRLSLPRRLSPQGARLVTYGFLTALPDREQSLYDFLALGFERGPSVLHDLTDQRVFTLDRAVRYLTGEAHLFKGFVRFSDQSGVLTAEIEPKNRVLPLLRPHFCARYPSAAFVIYDRTHREALFYRPGQWAIVPLADFRVAGPDRSERDWRALWRRFYDTVAIEGRYNPRCRMTHMPKRYWGCMTEFQTDPPEESAALPSGAGGP</sequence>
<organism evidence="2 3">
    <name type="scientific">Pseudoflavonifractor intestinihominis</name>
    <dbReference type="NCBI Taxonomy" id="3133171"/>
    <lineage>
        <taxon>Bacteria</taxon>
        <taxon>Bacillati</taxon>
        <taxon>Bacillota</taxon>
        <taxon>Clostridia</taxon>
        <taxon>Eubacteriales</taxon>
        <taxon>Oscillospiraceae</taxon>
        <taxon>Pseudoflavonifractor</taxon>
    </lineage>
</organism>
<dbReference type="RefSeq" id="WP_349231588.1">
    <property type="nucleotide sequence ID" value="NZ_JBBMFK010000010.1"/>
</dbReference>
<accession>A0ABV1E9J2</accession>
<gene>
    <name evidence="2" type="ORF">WMO64_07575</name>
</gene>
<evidence type="ECO:0000313" key="3">
    <source>
        <dbReference type="Proteomes" id="UP001464378"/>
    </source>
</evidence>
<name>A0ABV1E9J2_9FIRM</name>
<reference evidence="2 3" key="1">
    <citation type="submission" date="2024-03" db="EMBL/GenBank/DDBJ databases">
        <title>Human intestinal bacterial collection.</title>
        <authorList>
            <person name="Pauvert C."/>
            <person name="Hitch T.C.A."/>
            <person name="Clavel T."/>
        </authorList>
    </citation>
    <scope>NUCLEOTIDE SEQUENCE [LARGE SCALE GENOMIC DNA]</scope>
    <source>
        <strain evidence="2 3">CLA-AP-H29</strain>
    </source>
</reference>